<organism evidence="3 4">
    <name type="scientific">Candidatus Methanodesulfokora washburnensis</name>
    <dbReference type="NCBI Taxonomy" id="2478471"/>
    <lineage>
        <taxon>Archaea</taxon>
        <taxon>Thermoproteota</taxon>
        <taxon>Candidatus Korarchaeia</taxon>
        <taxon>Candidatus Korarchaeia incertae sedis</taxon>
        <taxon>Candidatus Methanodesulfokora</taxon>
    </lineage>
</organism>
<dbReference type="Gene3D" id="3.40.50.300">
    <property type="entry name" value="P-loop containing nucleotide triphosphate hydrolases"/>
    <property type="match status" value="1"/>
</dbReference>
<feature type="coiled-coil region" evidence="2">
    <location>
        <begin position="114"/>
        <end position="176"/>
    </location>
</feature>
<evidence type="ECO:0000313" key="3">
    <source>
        <dbReference type="EMBL" id="RSN72692.1"/>
    </source>
</evidence>
<dbReference type="InterPro" id="IPR027417">
    <property type="entry name" value="P-loop_NTPase"/>
</dbReference>
<comment type="caution">
    <text evidence="3">The sequence shown here is derived from an EMBL/GenBank/DDBJ whole genome shotgun (WGS) entry which is preliminary data.</text>
</comment>
<evidence type="ECO:0008006" key="5">
    <source>
        <dbReference type="Google" id="ProtNLM"/>
    </source>
</evidence>
<proteinExistence type="predicted"/>
<keyword evidence="4" id="KW-1185">Reference proteome</keyword>
<name>A0A3R9PCM2_9CREN</name>
<dbReference type="EMBL" id="RCOS01000143">
    <property type="protein sequence ID" value="RSN72692.1"/>
    <property type="molecule type" value="Genomic_DNA"/>
</dbReference>
<evidence type="ECO:0000256" key="2">
    <source>
        <dbReference type="SAM" id="Coils"/>
    </source>
</evidence>
<dbReference type="SUPFAM" id="SSF52540">
    <property type="entry name" value="P-loop containing nucleoside triphosphate hydrolases"/>
    <property type="match status" value="1"/>
</dbReference>
<dbReference type="PANTHER" id="PTHR32114">
    <property type="entry name" value="ABC TRANSPORTER ABCH.3"/>
    <property type="match status" value="1"/>
</dbReference>
<dbReference type="Proteomes" id="UP000277582">
    <property type="component" value="Unassembled WGS sequence"/>
</dbReference>
<gene>
    <name evidence="3" type="ORF">D6D85_12895</name>
</gene>
<dbReference type="PANTHER" id="PTHR32114:SF2">
    <property type="entry name" value="ABC TRANSPORTER ABCH.3"/>
    <property type="match status" value="1"/>
</dbReference>
<dbReference type="AlphaFoldDB" id="A0A3R9PCM2"/>
<sequence>MRLDSEYSKWDMMKRLLDTAAEVIKGDVKRCPICGSPTVDPAYVKEQLSEVISKLQKLEREIKNLQNERDKLTNALEISGKLRNKENNISYEINYLDSEIKRIKRETEPYEPIAKTREIELEEFKRKREDILNELKVLEMSIKDISDELGRVSGKLGELKEKWDTLEGKLDEIKRELGSPEHLEIASTKVPVEKAVEICPYLIKSLEQLIEHLTDKIERQKADFAKRFNDAISRLLRDLQFELDAMIDPNTLELIVKREGKIQRLTSLSLSERAALALLIQIALKEAFLPDIPLFLVDEVILGFDRSRVERIINYLLEMAKNKGMTIVLTRLSDKEEVRVITDASSNFSLLP</sequence>
<reference evidence="3 4" key="1">
    <citation type="submission" date="2018-10" db="EMBL/GenBank/DDBJ databases">
        <title>Co-occurring genomic capacity for anaerobic methane metabolism and dissimilatory sulfite reduction discovered in the Korarchaeota.</title>
        <authorList>
            <person name="Mckay L.J."/>
            <person name="Dlakic M."/>
            <person name="Fields M.W."/>
            <person name="Delmont T.O."/>
            <person name="Eren A.M."/>
            <person name="Jay Z.J."/>
            <person name="Klingelsmith K.B."/>
            <person name="Rusch D.B."/>
            <person name="Inskeep W.P."/>
        </authorList>
    </citation>
    <scope>NUCLEOTIDE SEQUENCE [LARGE SCALE GENOMIC DNA]</scope>
    <source>
        <strain evidence="3 4">MDKW</strain>
    </source>
</reference>
<evidence type="ECO:0000256" key="1">
    <source>
        <dbReference type="ARBA" id="ARBA00023054"/>
    </source>
</evidence>
<evidence type="ECO:0000313" key="4">
    <source>
        <dbReference type="Proteomes" id="UP000277582"/>
    </source>
</evidence>
<protein>
    <recommendedName>
        <fullName evidence="5">RecF/RecN/SMC N-terminal domain-containing protein</fullName>
    </recommendedName>
</protein>
<feature type="coiled-coil region" evidence="2">
    <location>
        <begin position="45"/>
        <end position="82"/>
    </location>
</feature>
<dbReference type="RefSeq" id="WP_125672368.1">
    <property type="nucleotide sequence ID" value="NZ_RCOS01000143.1"/>
</dbReference>
<keyword evidence="1 2" id="KW-0175">Coiled coil</keyword>
<accession>A0A3R9PCM2</accession>